<dbReference type="NCBIfam" id="NF003417">
    <property type="entry name" value="PRK04813.1"/>
    <property type="match status" value="5"/>
</dbReference>
<dbReference type="PANTHER" id="PTHR45527">
    <property type="entry name" value="NONRIBOSOMAL PEPTIDE SYNTHETASE"/>
    <property type="match status" value="1"/>
</dbReference>
<dbReference type="SUPFAM" id="SSF56801">
    <property type="entry name" value="Acetyl-CoA synthetase-like"/>
    <property type="match status" value="3"/>
</dbReference>
<keyword evidence="7" id="KW-0472">Membrane</keyword>
<dbReference type="EMBL" id="LNJQ01000001">
    <property type="protein sequence ID" value="KWZ43003.1"/>
    <property type="molecule type" value="Genomic_DNA"/>
</dbReference>
<comment type="cofactor">
    <cofactor evidence="1">
        <name>pantetheine 4'-phosphate</name>
        <dbReference type="ChEBI" id="CHEBI:47942"/>
    </cofactor>
</comment>
<evidence type="ECO:0000313" key="10">
    <source>
        <dbReference type="Proteomes" id="UP000070255"/>
    </source>
</evidence>
<dbReference type="InterPro" id="IPR020806">
    <property type="entry name" value="PKS_PP-bd"/>
</dbReference>
<dbReference type="InterPro" id="IPR001242">
    <property type="entry name" value="Condensation_dom"/>
</dbReference>
<evidence type="ECO:0000256" key="7">
    <source>
        <dbReference type="SAM" id="Phobius"/>
    </source>
</evidence>
<organism evidence="9 10">
    <name type="scientific">Burkholderia savannae</name>
    <dbReference type="NCBI Taxonomy" id="1637837"/>
    <lineage>
        <taxon>Bacteria</taxon>
        <taxon>Pseudomonadati</taxon>
        <taxon>Pseudomonadota</taxon>
        <taxon>Betaproteobacteria</taxon>
        <taxon>Burkholderiales</taxon>
        <taxon>Burkholderiaceae</taxon>
        <taxon>Burkholderia</taxon>
        <taxon>pseudomallei group</taxon>
    </lineage>
</organism>
<dbReference type="CDD" id="cd05931">
    <property type="entry name" value="FAAL"/>
    <property type="match status" value="1"/>
</dbReference>
<dbReference type="SUPFAM" id="SSF47336">
    <property type="entry name" value="ACP-like"/>
    <property type="match status" value="3"/>
</dbReference>
<dbReference type="Gene3D" id="3.40.50.1820">
    <property type="entry name" value="alpha/beta hydrolase"/>
    <property type="match status" value="1"/>
</dbReference>
<dbReference type="PROSITE" id="PS00012">
    <property type="entry name" value="PHOSPHOPANTETHEINE"/>
    <property type="match status" value="2"/>
</dbReference>
<evidence type="ECO:0000313" key="9">
    <source>
        <dbReference type="EMBL" id="KWZ43003.1"/>
    </source>
</evidence>
<keyword evidence="4" id="KW-0479">Metal-binding</keyword>
<dbReference type="SMART" id="SM00823">
    <property type="entry name" value="PKS_PP"/>
    <property type="match status" value="3"/>
</dbReference>
<keyword evidence="6" id="KW-0443">Lipid metabolism</keyword>
<dbReference type="InterPro" id="IPR020845">
    <property type="entry name" value="AMP-binding_CS"/>
</dbReference>
<dbReference type="InterPro" id="IPR025110">
    <property type="entry name" value="AMP-bd_C"/>
</dbReference>
<dbReference type="PROSITE" id="PS50075">
    <property type="entry name" value="CARRIER"/>
    <property type="match status" value="3"/>
</dbReference>
<dbReference type="InterPro" id="IPR045851">
    <property type="entry name" value="AMP-bd_C_sf"/>
</dbReference>
<keyword evidence="3" id="KW-0597">Phosphoprotein</keyword>
<dbReference type="RefSeq" id="WP_060821802.1">
    <property type="nucleotide sequence ID" value="NZ_LNJQ01000001.1"/>
</dbReference>
<evidence type="ECO:0000256" key="5">
    <source>
        <dbReference type="ARBA" id="ARBA00022832"/>
    </source>
</evidence>
<dbReference type="InterPro" id="IPR010071">
    <property type="entry name" value="AA_adenyl_dom"/>
</dbReference>
<name>A0ABR5TDD2_9BURK</name>
<feature type="domain" description="Carrier" evidence="8">
    <location>
        <begin position="1741"/>
        <end position="1815"/>
    </location>
</feature>
<evidence type="ECO:0000256" key="4">
    <source>
        <dbReference type="ARBA" id="ARBA00022723"/>
    </source>
</evidence>
<dbReference type="Pfam" id="PF13193">
    <property type="entry name" value="AMP-binding_C"/>
    <property type="match status" value="1"/>
</dbReference>
<dbReference type="Pfam" id="PF00668">
    <property type="entry name" value="Condensation"/>
    <property type="match status" value="3"/>
</dbReference>
<keyword evidence="2" id="KW-0596">Phosphopantetheine</keyword>
<sequence>MTTTDLDKMQQAGTIVHVLQRHAGERPDALAYHFIESPETGAGPQLTYRQLDERARRVAAYLRQHASENDRVLLFFPPGLEYIAAFLGCLYAGVIAVPLYPPRRGEKLDRIAHVVRDCGARFAFGDGEAVAKASEWFSGEMGRALSAAIRLLSIDAAADVPPIPASDYRRTPADVAFLQYTSGSTGEPKGVAVSHGNLIANQIAIAAGFGSRDDDVCLNWLPLYHDMGLIGTTLHPLFYGYPSHIMSPTAFIKDPLSWLENITRYRATVAGGPDFGYRLCAEHAARSPERVAALDLSSWRIAFNGAEPVQAESMRRFAQIYARAGFDPRAFYPCYGLAEATLFVTGGAPGGAFHARAADRFALTLGRLEPQGGAASVELVSSGRCAAGHELRIVNDLREAAQGEIGEIWVRGPSIPSGYWNKDAVNADVFRARLAAPDPASSGFLRTGDLGCVVDGELFVTGRSKDVVIVNGRNYYPQDLEAAAGASDPALREGCTAAFSIDGEGDARVVVVQEVDRRFAKTIDVDAAARAIRTAISRACDVAVDEIVFIQPASIPKTSSGKIRRRETRARYLDGTLPLVGRDVRSASGAGAASDQDLDALWPQTARSGAVPADEHAARIVLALRRAVAALTGQTPEAIGADLPLAGAGLNSIGVVRLQGLIEKHLGAQVRLDDLFGAPSIAELGAQIARTDTAAPAAPRATAGAKEREFALSPNQQQLWFLHQFDPDRHDYNLALLIECRPALASDALEASVARACARHPILRTRYRAEDSRNVQTVEATPCVDFAEIDPQGLDDAALIERFGDEALRPFDLERGSALRIRVAQRDGGRTWLLVNLHHIASDFWSMSQLVEEIVSDASGGEPIADPERDYQDWCRERDAYTGSAAALADRQYWRSVLGENRADSALASVFEPSAQRAEGAQDGAPKPVNFRIGETLAKRVEAFARRSGRTLNAVYLAAFQLLLHRRGAAEHLAIGTLAAGRTHWAYARTQGYFVNPLALHTAYRDDTTFAAFLSQSADNLTAAIAHQAYPFAHLVNEHASKSRAGRHPFFQALFVMQQSSGRRGTEAFAIKGVAAEIEIGSITARSLPLRSAPSQFDLALTMAPAARGIEAMLEYGATLATRDQVAAFADEYLQLLDAVLDAADAPLHTIEPKAAPAAIDAPAAERAADLPAAAVPLAQCDSLIEGFEQQVRSGPQRVALTYGESSLTYRELDERATQLARALAPRMRADGPTTVAILLHRGVDVVVSILAILKAGGTYVPLDPHSPAERLGFILEDAQPSVLVTSTAFGDLLGKLPSVEGRTVLLVDALAEPARDGAHAADRAPQAARALRRDDCAYVIFTSGTTGRPKGVQVTHDNVLRLFTSSEPEYRFDERDVWTLFHSIAFDISVWEMWGALLYGGRIVGVPYEISRSPDEFRALCARERVTVLNQTPSAFKYFIAADLRRDDRLSALRLVIFGGETLVFGSLKDWFRKYGDAQPLLVNMYGITEITVHGTYRPVTLADLDAPGSMIGLPLRDLSIVLLDEDRKPVVDGEVGEIYVGGRGVALGYLRNETLTRERFVDLDIEPGVGVGRYYKSGDLARKVGDADYEYLGRKDQQVKINGFRIELGEIEAALTRFDGIRDAVTLASKPHKPRNVVAPASAGGGAGAITEIRQLIRAASTPQPDDEQTRLVSYIVCDALPDVQALYRHLSERIPDYMMPSAVLPIDAIPLNQNGKVDAKALMQRADGAIPLRAAYVAPRTDEEKLLCKLYADVLEKPRVGANDGFFELGGDSIRIIQLRSRALKAGLQISVQDVFRLQTPAALAAVTKISAQLAERPRVAAFAQTSDAERRQLPEDAVDAYPLARLQEGLLFHSQFGDDIAMYCDIFEFRLRARYDLRAFEQALAALIERHPIFRTSFHLGEFERPLQIVHAHSAPVVDVFDYRDVDDARRKQRYEAWLDGEKRRPYDVARAPLLRFSLHRWTDDEFVFTMSFHDALLDGWSESSAVSEILRNYVSLVGDGALPQLPELHTRFSDYVSLEQETVADPAVRAFWEAELEDFRPTRLAYLQETHADAGRNPMRFYAVDVPAALSNDLKALAARLGVSLKHVLLAAHASVMSFVSGESDVVLAVESNGRLEDGDGERVLGTHLNVVPWRVQLGGDTWSELVKRIHDKESALQAYRRYPYQEIQHLKGNEPLFDVSFNYTHFHVYEELEQLAGVSVVDAKAYIQTHFALRVEFNQDPFTKHLTLDLEANLDALPLERLVAIGGYFRRALEAIVASPDEHFAARTLLGDDEAAVERRAAAGALVERPAGAPGLYVATFERRASEWPDRIAAVDASRSIGYRALLDASRTAAAQLRARGVRPGDIVALLADRSIDYLTAILGLWRVGAAFVPLPDGPAERIDALLERARAAHLVVARGHASVAERLRSGAARIALDALAEPADAAALRAPAFEASADTLAYVIFTSGSTGEPKGVMIDHGGMINHIEAKIEDLGIGAADIVSQDAAATFDICVWQFCAPLIAGAQVRIYDDAVAKDPARLLERVVADGVSILEVSPSVLSTMLLVHAAQPDAPALALGASALRWVVSSGETLQPSLVHQLRAVHPRVGILNMWGATETSDDCTHYKVPFDLDARAPKISIGRPIKNAAVYVLDPWGRTVPAGTPGELYVGGVCVGLGYLNDPQRTAAAYSSREAAFAGSHRLYRSGDRGWRAANGELFFIGRRDNQVKIRGHRIEIGEVEAALNREPSVQEAVVLALPDATGQLSLAAWAVPADLRALEGAGATSAWVSALRKQVKLGLPAYMIPDVIVALDRLPKNVNGKVDRKALALPDDAQTCAQLEVVAPGNDVEAFVVDLFRQILKRPAVSADWSFFDIGGNSLLATQVVSRARRHFRIDLPIRALFEHDTAISFAAAIAAAQAEALREDTIAPQGRPEHIPLSFNQERLWFLDKIDASQRAYGSHFALRIDGPLDVDTLAWVLQRMTDRHEILRTRFATLDNQPCQVVAPEMTFPLAVKDLSGEHASSAREALDSAIESELSRPFRLDALPLCSATIYRLSDNEHVLLWRNHHIIGDGWSAGVILREIEQLYPARRDGRAAELPPLPIQFADYAIWQRRFAQSEPFKRQLDFWRGYLDGYAGVLQLPTDFERPDQPTFDGRRIAVALPAALVERVHAFSRASKSTVFVFLQTALGLLLSRYAKQGDLVLGTAVANRSRIETEPLIGFLTNTLPVRQRFDPAASFAAHLARVRDDVLNVFDNQDVTFAHLVQMALRERDPRVNPLVQVMFVLQNEDLSMPQVDGLRIAPVELDRAASILDLLFDLREEGGAIVGHVEYNVNLFRESTIRLLWAHLSNLIGAIVDGGDVPVSQLSSLGDEERRLLTQAWRSLQHGGSEIEFWHRDAAQTPHWDAYLEAAERDEMLMSAYMAISEY</sequence>
<reference evidence="9 10" key="1">
    <citation type="submission" date="2015-11" db="EMBL/GenBank/DDBJ databases">
        <authorList>
            <person name="Sahl J."/>
            <person name="Wagner D."/>
            <person name="Keim P."/>
        </authorList>
    </citation>
    <scope>NUCLEOTIDE SEQUENCE [LARGE SCALE GENOMIC DNA]</scope>
    <source>
        <strain evidence="9 10">BDU18</strain>
    </source>
</reference>
<feature type="transmembrane region" description="Helical" evidence="7">
    <location>
        <begin position="80"/>
        <end position="100"/>
    </location>
</feature>
<keyword evidence="10" id="KW-1185">Reference proteome</keyword>
<keyword evidence="7" id="KW-1133">Transmembrane helix</keyword>
<dbReference type="Proteomes" id="UP000070255">
    <property type="component" value="Unassembled WGS sequence"/>
</dbReference>
<dbReference type="InterPro" id="IPR006162">
    <property type="entry name" value="Ppantetheine_attach_site"/>
</dbReference>
<dbReference type="CDD" id="cd19531">
    <property type="entry name" value="LCL_NRPS-like"/>
    <property type="match status" value="1"/>
</dbReference>
<proteinExistence type="predicted"/>
<dbReference type="Gene3D" id="3.30.559.30">
    <property type="entry name" value="Nonribosomal peptide synthetase, condensation domain"/>
    <property type="match status" value="3"/>
</dbReference>
<dbReference type="InterPro" id="IPR023213">
    <property type="entry name" value="CAT-like_dom_sf"/>
</dbReference>
<dbReference type="Gene3D" id="1.10.1200.10">
    <property type="entry name" value="ACP-like"/>
    <property type="match status" value="2"/>
</dbReference>
<keyword evidence="7" id="KW-0812">Transmembrane</keyword>
<gene>
    <name evidence="9" type="ORF">WS72_09105</name>
</gene>
<feature type="domain" description="Carrier" evidence="8">
    <location>
        <begin position="2831"/>
        <end position="2906"/>
    </location>
</feature>
<comment type="caution">
    <text evidence="9">The sequence shown here is derived from an EMBL/GenBank/DDBJ whole genome shotgun (WGS) entry which is preliminary data.</text>
</comment>
<feature type="domain" description="Carrier" evidence="8">
    <location>
        <begin position="615"/>
        <end position="692"/>
    </location>
</feature>
<dbReference type="Gene3D" id="3.30.300.30">
    <property type="match status" value="3"/>
</dbReference>
<dbReference type="PANTHER" id="PTHR45527:SF1">
    <property type="entry name" value="FATTY ACID SYNTHASE"/>
    <property type="match status" value="1"/>
</dbReference>
<dbReference type="Pfam" id="PF00501">
    <property type="entry name" value="AMP-binding"/>
    <property type="match status" value="3"/>
</dbReference>
<dbReference type="InterPro" id="IPR040097">
    <property type="entry name" value="FAAL/FAAC"/>
</dbReference>
<protein>
    <recommendedName>
        <fullName evidence="8">Carrier domain-containing protein</fullName>
    </recommendedName>
</protein>
<accession>A0ABR5TDD2</accession>
<evidence type="ECO:0000256" key="1">
    <source>
        <dbReference type="ARBA" id="ARBA00001957"/>
    </source>
</evidence>
<dbReference type="CDD" id="cd05930">
    <property type="entry name" value="A_NRPS"/>
    <property type="match status" value="1"/>
</dbReference>
<evidence type="ECO:0000256" key="6">
    <source>
        <dbReference type="ARBA" id="ARBA00023098"/>
    </source>
</evidence>
<dbReference type="Gene3D" id="3.40.50.12780">
    <property type="entry name" value="N-terminal domain of ligase-like"/>
    <property type="match status" value="3"/>
</dbReference>
<dbReference type="InterPro" id="IPR009081">
    <property type="entry name" value="PP-bd_ACP"/>
</dbReference>
<keyword evidence="5" id="KW-0276">Fatty acid metabolism</keyword>
<dbReference type="InterPro" id="IPR036736">
    <property type="entry name" value="ACP-like_sf"/>
</dbReference>
<dbReference type="SUPFAM" id="SSF52777">
    <property type="entry name" value="CoA-dependent acyltransferases"/>
    <property type="match status" value="6"/>
</dbReference>
<evidence type="ECO:0000256" key="2">
    <source>
        <dbReference type="ARBA" id="ARBA00022450"/>
    </source>
</evidence>
<dbReference type="InterPro" id="IPR029058">
    <property type="entry name" value="AB_hydrolase_fold"/>
</dbReference>
<dbReference type="CDD" id="cd17643">
    <property type="entry name" value="A_NRPS_Cytc1-like"/>
    <property type="match status" value="1"/>
</dbReference>
<dbReference type="Pfam" id="PF00550">
    <property type="entry name" value="PP-binding"/>
    <property type="match status" value="3"/>
</dbReference>
<dbReference type="Gene3D" id="3.30.559.10">
    <property type="entry name" value="Chloramphenicol acetyltransferase-like domain"/>
    <property type="match status" value="3"/>
</dbReference>
<dbReference type="NCBIfam" id="TIGR01733">
    <property type="entry name" value="AA-adenyl-dom"/>
    <property type="match status" value="2"/>
</dbReference>
<dbReference type="Pfam" id="PF23024">
    <property type="entry name" value="AMP-dom_DIP2-like"/>
    <property type="match status" value="1"/>
</dbReference>
<evidence type="ECO:0000259" key="8">
    <source>
        <dbReference type="PROSITE" id="PS50075"/>
    </source>
</evidence>
<dbReference type="InterPro" id="IPR042099">
    <property type="entry name" value="ANL_N_sf"/>
</dbReference>
<evidence type="ECO:0000256" key="3">
    <source>
        <dbReference type="ARBA" id="ARBA00022553"/>
    </source>
</evidence>
<dbReference type="InterPro" id="IPR000873">
    <property type="entry name" value="AMP-dep_synth/lig_dom"/>
</dbReference>
<dbReference type="PROSITE" id="PS00455">
    <property type="entry name" value="AMP_BINDING"/>
    <property type="match status" value="3"/>
</dbReference>